<dbReference type="SMART" id="SM00369">
    <property type="entry name" value="LRR_TYP"/>
    <property type="match status" value="9"/>
</dbReference>
<dbReference type="InterPro" id="IPR003591">
    <property type="entry name" value="Leu-rich_rpt_typical-subtyp"/>
</dbReference>
<evidence type="ECO:0000259" key="6">
    <source>
        <dbReference type="SMART" id="SM00082"/>
    </source>
</evidence>
<proteinExistence type="predicted"/>
<feature type="region of interest" description="Disordered" evidence="4">
    <location>
        <begin position="545"/>
        <end position="714"/>
    </location>
</feature>
<dbReference type="SUPFAM" id="SSF52047">
    <property type="entry name" value="RNI-like"/>
    <property type="match status" value="1"/>
</dbReference>
<keyword evidence="2 5" id="KW-0732">Signal</keyword>
<keyword evidence="1" id="KW-0433">Leucine-rich repeat</keyword>
<reference evidence="7" key="3">
    <citation type="submission" date="2023-05" db="EMBL/GenBank/DDBJ databases">
        <authorList>
            <person name="Smith C.H."/>
        </authorList>
    </citation>
    <scope>NUCLEOTIDE SEQUENCE</scope>
    <source>
        <strain evidence="7">CHS0354</strain>
        <tissue evidence="7">Mantle</tissue>
    </source>
</reference>
<dbReference type="InterPro" id="IPR001611">
    <property type="entry name" value="Leu-rich_rpt"/>
</dbReference>
<feature type="compositionally biased region" description="Basic and acidic residues" evidence="4">
    <location>
        <begin position="585"/>
        <end position="595"/>
    </location>
</feature>
<evidence type="ECO:0000256" key="3">
    <source>
        <dbReference type="ARBA" id="ARBA00022737"/>
    </source>
</evidence>
<accession>A0AAE0VNP6</accession>
<dbReference type="Proteomes" id="UP001195483">
    <property type="component" value="Unassembled WGS sequence"/>
</dbReference>
<dbReference type="PANTHER" id="PTHR24373">
    <property type="entry name" value="SLIT RELATED LEUCINE-RICH REPEAT NEURONAL PROTEIN"/>
    <property type="match status" value="1"/>
</dbReference>
<dbReference type="InterPro" id="IPR000483">
    <property type="entry name" value="Cys-rich_flank_reg_C"/>
</dbReference>
<comment type="caution">
    <text evidence="7">The sequence shown here is derived from an EMBL/GenBank/DDBJ whole genome shotgun (WGS) entry which is preliminary data.</text>
</comment>
<dbReference type="AlphaFoldDB" id="A0AAE0VNP6"/>
<dbReference type="Pfam" id="PF13855">
    <property type="entry name" value="LRR_8"/>
    <property type="match status" value="4"/>
</dbReference>
<dbReference type="InterPro" id="IPR050328">
    <property type="entry name" value="Dev_Immune_Receptor"/>
</dbReference>
<feature type="signal peptide" evidence="5">
    <location>
        <begin position="1"/>
        <end position="24"/>
    </location>
</feature>
<dbReference type="Gene3D" id="3.80.10.10">
    <property type="entry name" value="Ribonuclease Inhibitor"/>
    <property type="match status" value="5"/>
</dbReference>
<dbReference type="SMART" id="SM00365">
    <property type="entry name" value="LRR_SD22"/>
    <property type="match status" value="5"/>
</dbReference>
<keyword evidence="8" id="KW-1185">Reference proteome</keyword>
<protein>
    <recommendedName>
        <fullName evidence="6">LRRCT domain-containing protein</fullName>
    </recommendedName>
</protein>
<gene>
    <name evidence="7" type="ORF">CHS0354_040377</name>
</gene>
<dbReference type="InterPro" id="IPR032675">
    <property type="entry name" value="LRR_dom_sf"/>
</dbReference>
<evidence type="ECO:0000256" key="4">
    <source>
        <dbReference type="SAM" id="MobiDB-lite"/>
    </source>
</evidence>
<feature type="compositionally biased region" description="Polar residues" evidence="4">
    <location>
        <begin position="611"/>
        <end position="620"/>
    </location>
</feature>
<dbReference type="EMBL" id="JAEAOA010002335">
    <property type="protein sequence ID" value="KAK3583410.1"/>
    <property type="molecule type" value="Genomic_DNA"/>
</dbReference>
<dbReference type="GO" id="GO:0031012">
    <property type="term" value="C:extracellular matrix"/>
    <property type="evidence" value="ECO:0007669"/>
    <property type="project" value="TreeGrafter"/>
</dbReference>
<evidence type="ECO:0000256" key="1">
    <source>
        <dbReference type="ARBA" id="ARBA00022614"/>
    </source>
</evidence>
<organism evidence="7 8">
    <name type="scientific">Potamilus streckersoni</name>
    <dbReference type="NCBI Taxonomy" id="2493646"/>
    <lineage>
        <taxon>Eukaryota</taxon>
        <taxon>Metazoa</taxon>
        <taxon>Spiralia</taxon>
        <taxon>Lophotrochozoa</taxon>
        <taxon>Mollusca</taxon>
        <taxon>Bivalvia</taxon>
        <taxon>Autobranchia</taxon>
        <taxon>Heteroconchia</taxon>
        <taxon>Palaeoheterodonta</taxon>
        <taxon>Unionida</taxon>
        <taxon>Unionoidea</taxon>
        <taxon>Unionidae</taxon>
        <taxon>Ambleminae</taxon>
        <taxon>Lampsilini</taxon>
        <taxon>Potamilus</taxon>
    </lineage>
</organism>
<reference evidence="7" key="2">
    <citation type="journal article" date="2021" name="Genome Biol. Evol.">
        <title>Developing a high-quality reference genome for a parasitic bivalve with doubly uniparental inheritance (Bivalvia: Unionida).</title>
        <authorList>
            <person name="Smith C.H."/>
        </authorList>
    </citation>
    <scope>NUCLEOTIDE SEQUENCE</scope>
    <source>
        <strain evidence="7">CHS0354</strain>
        <tissue evidence="7">Mantle</tissue>
    </source>
</reference>
<dbReference type="PROSITE" id="PS51450">
    <property type="entry name" value="LRR"/>
    <property type="match status" value="3"/>
</dbReference>
<evidence type="ECO:0000313" key="7">
    <source>
        <dbReference type="EMBL" id="KAK3583410.1"/>
    </source>
</evidence>
<reference evidence="7" key="1">
    <citation type="journal article" date="2021" name="Genome Biol. Evol.">
        <title>A High-Quality Reference Genome for a Parasitic Bivalve with Doubly Uniparental Inheritance (Bivalvia: Unionida).</title>
        <authorList>
            <person name="Smith C.H."/>
        </authorList>
    </citation>
    <scope>NUCLEOTIDE SEQUENCE</scope>
    <source>
        <strain evidence="7">CHS0354</strain>
    </source>
</reference>
<feature type="compositionally biased region" description="Basic residues" evidence="4">
    <location>
        <begin position="644"/>
        <end position="673"/>
    </location>
</feature>
<name>A0AAE0VNP6_9BIVA</name>
<evidence type="ECO:0000313" key="8">
    <source>
        <dbReference type="Proteomes" id="UP001195483"/>
    </source>
</evidence>
<evidence type="ECO:0000256" key="5">
    <source>
        <dbReference type="SAM" id="SignalP"/>
    </source>
</evidence>
<dbReference type="PANTHER" id="PTHR24373:SF370">
    <property type="entry name" value="FISH-LIPS, ISOFORM E"/>
    <property type="match status" value="1"/>
</dbReference>
<keyword evidence="3" id="KW-0677">Repeat</keyword>
<sequence length="714" mass="80954">MANEREPVCIIILLIMIMSQSVVTCPSECQSCKGGAVRCPGIGLRQPPPNMPDDTVLIDLTGNDIMSLNQNSFAGLSNVQSLRLPGNKLTSLEGLTFKAMPSMMSLDLSQNHIALIDDKAFNGLQELLTLSLTGNQLTSIGGFLYELPMLHNLRLMNNIIGSIGKDDFKNNEQIKMLDISNNKVSTIHSEAFAKLKMLRYLILTSNPIVSVPDLTFTSDMLQLVDFSNCKLQAVPKTMPSSVSDFRLGFNEISELKVDDFKGMTNLRLLTINDNKIGNIEHRTFWNLTNLKEIWLTRNQMVYIPRGIPANVEKLYMDSNMVFELEQMLFPVNSKLEFLTIEMNTIRRVDPESLKELRNLKDLNLQGNQISQIEANTFNNLPYLENLKLTQNPIQTIEKKAFDVLPNLTTLAMAEIYYPQQDGPQILQENILSAMPRLETLDLSTSHYLAESLLKIISLPDTQPIPSIKIVKLQNSDLKTLSPNVRQVFPSITSILLDGNMWSCDIHLMWLRDWMQQETVHFYTNEEPMCHSPQHLMGRPIKSLKDSDFSEPQSQIFPNEGKMAPVQLPPVPEDTATDVTDTPVLRVKETKQEKAKSYKATRVIIRGKKNPDNPTQQSDASQVIPDRKVAVPGQAQSDKPENQKQIRKQRKGKQKNREKRQKSGKTGRKRKHKIGKEEKSCNTDENGILKCQKKQERKEKIKSDSTRAMNKRKNV</sequence>
<dbReference type="SMART" id="SM00082">
    <property type="entry name" value="LRRCT"/>
    <property type="match status" value="1"/>
</dbReference>
<feature type="compositionally biased region" description="Basic and acidic residues" evidence="4">
    <location>
        <begin position="692"/>
        <end position="704"/>
    </location>
</feature>
<evidence type="ECO:0000256" key="2">
    <source>
        <dbReference type="ARBA" id="ARBA00022729"/>
    </source>
</evidence>
<feature type="chain" id="PRO_5041972315" description="LRRCT domain-containing protein" evidence="5">
    <location>
        <begin position="25"/>
        <end position="714"/>
    </location>
</feature>
<dbReference type="GO" id="GO:0005615">
    <property type="term" value="C:extracellular space"/>
    <property type="evidence" value="ECO:0007669"/>
    <property type="project" value="TreeGrafter"/>
</dbReference>
<feature type="domain" description="LRRCT" evidence="6">
    <location>
        <begin position="499"/>
        <end position="552"/>
    </location>
</feature>